<feature type="compositionally biased region" description="Basic and acidic residues" evidence="1">
    <location>
        <begin position="22"/>
        <end position="34"/>
    </location>
</feature>
<sequence length="55" mass="6050">MRRRGDREGFGRATPGGPDGVHPTERSDMYAPRDTEEVEAVASLVVESYRYAGGH</sequence>
<feature type="compositionally biased region" description="Basic and acidic residues" evidence="1">
    <location>
        <begin position="1"/>
        <end position="10"/>
    </location>
</feature>
<organism evidence="2">
    <name type="scientific">uncultured Rubrobacteraceae bacterium</name>
    <dbReference type="NCBI Taxonomy" id="349277"/>
    <lineage>
        <taxon>Bacteria</taxon>
        <taxon>Bacillati</taxon>
        <taxon>Actinomycetota</taxon>
        <taxon>Rubrobacteria</taxon>
        <taxon>Rubrobacterales</taxon>
        <taxon>Rubrobacteraceae</taxon>
        <taxon>environmental samples</taxon>
    </lineage>
</organism>
<dbReference type="AlphaFoldDB" id="A0A6J4R3K8"/>
<gene>
    <name evidence="2" type="ORF">AVDCRST_MAG14-1915</name>
</gene>
<protein>
    <submittedName>
        <fullName evidence="2">Uncharacterized protein</fullName>
    </submittedName>
</protein>
<evidence type="ECO:0000313" key="2">
    <source>
        <dbReference type="EMBL" id="CAA9457941.1"/>
    </source>
</evidence>
<accession>A0A6J4R3K8</accession>
<dbReference type="EMBL" id="CADCVG010000080">
    <property type="protein sequence ID" value="CAA9457941.1"/>
    <property type="molecule type" value="Genomic_DNA"/>
</dbReference>
<feature type="region of interest" description="Disordered" evidence="1">
    <location>
        <begin position="1"/>
        <end position="34"/>
    </location>
</feature>
<proteinExistence type="predicted"/>
<evidence type="ECO:0000256" key="1">
    <source>
        <dbReference type="SAM" id="MobiDB-lite"/>
    </source>
</evidence>
<name>A0A6J4R3K8_9ACTN</name>
<reference evidence="2" key="1">
    <citation type="submission" date="2020-02" db="EMBL/GenBank/DDBJ databases">
        <authorList>
            <person name="Meier V. D."/>
        </authorList>
    </citation>
    <scope>NUCLEOTIDE SEQUENCE</scope>
    <source>
        <strain evidence="2">AVDCRST_MAG14</strain>
    </source>
</reference>